<dbReference type="EMBL" id="AZAC01000011">
    <property type="protein sequence ID" value="KIX14220.1"/>
    <property type="molecule type" value="Genomic_DNA"/>
</dbReference>
<keyword evidence="4 6" id="KW-1133">Transmembrane helix</keyword>
<keyword evidence="8" id="KW-1185">Reference proteome</keyword>
<dbReference type="OrthoDB" id="9793828at2"/>
<feature type="transmembrane region" description="Helical" evidence="6">
    <location>
        <begin position="97"/>
        <end position="115"/>
    </location>
</feature>
<dbReference type="PANTHER" id="PTHR23291">
    <property type="entry name" value="BAX INHIBITOR-RELATED"/>
    <property type="match status" value="1"/>
</dbReference>
<feature type="transmembrane region" description="Helical" evidence="6">
    <location>
        <begin position="65"/>
        <end position="85"/>
    </location>
</feature>
<evidence type="ECO:0000256" key="1">
    <source>
        <dbReference type="ARBA" id="ARBA00004141"/>
    </source>
</evidence>
<evidence type="ECO:0000313" key="8">
    <source>
        <dbReference type="Proteomes" id="UP000032233"/>
    </source>
</evidence>
<dbReference type="InterPro" id="IPR006214">
    <property type="entry name" value="Bax_inhibitor_1-related"/>
</dbReference>
<dbReference type="Pfam" id="PF01027">
    <property type="entry name" value="Bax1-I"/>
    <property type="match status" value="1"/>
</dbReference>
<proteinExistence type="inferred from homology"/>
<sequence length="240" mass="25878">MDRAYPNYSSGPAASDRTLELINVFMRRVYNWMAGGLALSGIVAFWIMNSAAAISLFFTPEGPTMLFWGAIIGEFALVFALSAGITRFKVGTAATLFIAYSALNGVTIGLVLLAYTGASVVKTFLITAGTFGVVSIWASTTKKDLSGWGSFLFMGLIGIIIASVVNIFFGSPMIEWIISIVGIGIFVGLTAYDTQALRAMVLQAANEVTVSKMAIFGALKLYLDFINLFLLLLRLFGDRR</sequence>
<evidence type="ECO:0000256" key="6">
    <source>
        <dbReference type="RuleBase" id="RU004379"/>
    </source>
</evidence>
<gene>
    <name evidence="7" type="ORF">X474_09530</name>
</gene>
<comment type="caution">
    <text evidence="7">The sequence shown here is derived from an EMBL/GenBank/DDBJ whole genome shotgun (WGS) entry which is preliminary data.</text>
</comment>
<comment type="similarity">
    <text evidence="2 6">Belongs to the BI1 family.</text>
</comment>
<protein>
    <submittedName>
        <fullName evidence="7">Membrane protein</fullName>
    </submittedName>
</protein>
<reference evidence="7 8" key="1">
    <citation type="submission" date="2013-11" db="EMBL/GenBank/DDBJ databases">
        <title>Metagenomic analysis of a methanogenic consortium involved in long chain n-alkane degradation.</title>
        <authorList>
            <person name="Davidova I.A."/>
            <person name="Callaghan A.V."/>
            <person name="Wawrik B."/>
            <person name="Pruitt S."/>
            <person name="Marks C."/>
            <person name="Duncan K.E."/>
            <person name="Suflita J.M."/>
        </authorList>
    </citation>
    <scope>NUCLEOTIDE SEQUENCE [LARGE SCALE GENOMIC DNA]</scope>
    <source>
        <strain evidence="7 8">SPR</strain>
    </source>
</reference>
<comment type="subcellular location">
    <subcellularLocation>
        <location evidence="1">Membrane</location>
        <topology evidence="1">Multi-pass membrane protein</topology>
    </subcellularLocation>
</comment>
<dbReference type="Proteomes" id="UP000032233">
    <property type="component" value="Unassembled WGS sequence"/>
</dbReference>
<keyword evidence="5 6" id="KW-0472">Membrane</keyword>
<dbReference type="PATRIC" id="fig|1429043.3.peg.2017"/>
<dbReference type="AlphaFoldDB" id="A0A0D2JX98"/>
<evidence type="ECO:0000256" key="3">
    <source>
        <dbReference type="ARBA" id="ARBA00022692"/>
    </source>
</evidence>
<dbReference type="FunCoup" id="A0A0D2JX98">
    <property type="interactions" value="181"/>
</dbReference>
<dbReference type="GO" id="GO:0005886">
    <property type="term" value="C:plasma membrane"/>
    <property type="evidence" value="ECO:0007669"/>
    <property type="project" value="TreeGrafter"/>
</dbReference>
<dbReference type="STRING" id="1429043.X474_09530"/>
<evidence type="ECO:0000256" key="2">
    <source>
        <dbReference type="ARBA" id="ARBA00010350"/>
    </source>
</evidence>
<evidence type="ECO:0000256" key="5">
    <source>
        <dbReference type="ARBA" id="ARBA00023136"/>
    </source>
</evidence>
<keyword evidence="3 6" id="KW-0812">Transmembrane</keyword>
<name>A0A0D2JX98_9BACT</name>
<feature type="transmembrane region" description="Helical" evidence="6">
    <location>
        <begin position="213"/>
        <end position="236"/>
    </location>
</feature>
<evidence type="ECO:0000256" key="4">
    <source>
        <dbReference type="ARBA" id="ARBA00022989"/>
    </source>
</evidence>
<dbReference type="PANTHER" id="PTHR23291:SF50">
    <property type="entry name" value="PROTEIN LIFEGUARD 4"/>
    <property type="match status" value="1"/>
</dbReference>
<accession>A0A0D2JX98</accession>
<organism evidence="7 8">
    <name type="scientific">Dethiosulfatarculus sandiegensis</name>
    <dbReference type="NCBI Taxonomy" id="1429043"/>
    <lineage>
        <taxon>Bacteria</taxon>
        <taxon>Pseudomonadati</taxon>
        <taxon>Thermodesulfobacteriota</taxon>
        <taxon>Desulfarculia</taxon>
        <taxon>Desulfarculales</taxon>
        <taxon>Desulfarculaceae</taxon>
        <taxon>Dethiosulfatarculus</taxon>
    </lineage>
</organism>
<feature type="transmembrane region" description="Helical" evidence="6">
    <location>
        <begin position="151"/>
        <end position="170"/>
    </location>
</feature>
<dbReference type="CDD" id="cd10432">
    <property type="entry name" value="BI-1-like_bacterial"/>
    <property type="match status" value="1"/>
</dbReference>
<dbReference type="InParanoid" id="A0A0D2JX98"/>
<feature type="transmembrane region" description="Helical" evidence="6">
    <location>
        <begin position="36"/>
        <end position="59"/>
    </location>
</feature>
<dbReference type="RefSeq" id="WP_044348133.1">
    <property type="nucleotide sequence ID" value="NZ_AZAC01000011.1"/>
</dbReference>
<feature type="transmembrane region" description="Helical" evidence="6">
    <location>
        <begin position="176"/>
        <end position="192"/>
    </location>
</feature>
<evidence type="ECO:0000313" key="7">
    <source>
        <dbReference type="EMBL" id="KIX14220.1"/>
    </source>
</evidence>